<dbReference type="Gene3D" id="3.40.50.150">
    <property type="entry name" value="Vaccinia Virus protein VP39"/>
    <property type="match status" value="1"/>
</dbReference>
<dbReference type="PANTHER" id="PTHR34203:SF15">
    <property type="entry name" value="SLL1173 PROTEIN"/>
    <property type="match status" value="1"/>
</dbReference>
<dbReference type="Proteomes" id="UP000318585">
    <property type="component" value="Unassembled WGS sequence"/>
</dbReference>
<evidence type="ECO:0000313" key="3">
    <source>
        <dbReference type="Proteomes" id="UP000318585"/>
    </source>
</evidence>
<name>A0A553CK91_9FLAO</name>
<keyword evidence="2" id="KW-0489">Methyltransferase</keyword>
<dbReference type="NCBIfam" id="TIGR01444">
    <property type="entry name" value="fkbM_fam"/>
    <property type="match status" value="1"/>
</dbReference>
<gene>
    <name evidence="2" type="ORF">FNW17_09615</name>
</gene>
<dbReference type="AlphaFoldDB" id="A0A553CK91"/>
<dbReference type="Pfam" id="PF05050">
    <property type="entry name" value="Methyltransf_21"/>
    <property type="match status" value="1"/>
</dbReference>
<reference evidence="2 3" key="1">
    <citation type="submission" date="2019-07" db="EMBL/GenBank/DDBJ databases">
        <title>Novel species of Flavobacterium.</title>
        <authorList>
            <person name="Liu Q."/>
            <person name="Xin Y.-H."/>
        </authorList>
    </citation>
    <scope>NUCLEOTIDE SEQUENCE [LARGE SCALE GENOMIC DNA]</scope>
    <source>
        <strain evidence="2 3">LB3P56</strain>
    </source>
</reference>
<dbReference type="PANTHER" id="PTHR34203">
    <property type="entry name" value="METHYLTRANSFERASE, FKBM FAMILY PROTEIN"/>
    <property type="match status" value="1"/>
</dbReference>
<dbReference type="InterPro" id="IPR029063">
    <property type="entry name" value="SAM-dependent_MTases_sf"/>
</dbReference>
<keyword evidence="3" id="KW-1185">Reference proteome</keyword>
<evidence type="ECO:0000259" key="1">
    <source>
        <dbReference type="Pfam" id="PF05050"/>
    </source>
</evidence>
<dbReference type="RefSeq" id="WP_143391743.1">
    <property type="nucleotide sequence ID" value="NZ_VJZQ01000030.1"/>
</dbReference>
<dbReference type="EMBL" id="VJZR01000007">
    <property type="protein sequence ID" value="TRX20916.1"/>
    <property type="molecule type" value="Genomic_DNA"/>
</dbReference>
<dbReference type="InterPro" id="IPR052514">
    <property type="entry name" value="SAM-dependent_MTase"/>
</dbReference>
<protein>
    <submittedName>
        <fullName evidence="2">FkbM family methyltransferase</fullName>
    </submittedName>
</protein>
<dbReference type="GO" id="GO:0032259">
    <property type="term" value="P:methylation"/>
    <property type="evidence" value="ECO:0007669"/>
    <property type="project" value="UniProtKB-KW"/>
</dbReference>
<evidence type="ECO:0000313" key="2">
    <source>
        <dbReference type="EMBL" id="TRX20916.1"/>
    </source>
</evidence>
<dbReference type="GO" id="GO:0008168">
    <property type="term" value="F:methyltransferase activity"/>
    <property type="evidence" value="ECO:0007669"/>
    <property type="project" value="UniProtKB-KW"/>
</dbReference>
<feature type="domain" description="Methyltransferase FkbM" evidence="1">
    <location>
        <begin position="109"/>
        <end position="262"/>
    </location>
</feature>
<comment type="caution">
    <text evidence="2">The sequence shown here is derived from an EMBL/GenBank/DDBJ whole genome shotgun (WGS) entry which is preliminary data.</text>
</comment>
<accession>A0A553CK91</accession>
<organism evidence="2 3">
    <name type="scientific">Flavobacterium franklandianum</name>
    <dbReference type="NCBI Taxonomy" id="2594430"/>
    <lineage>
        <taxon>Bacteria</taxon>
        <taxon>Pseudomonadati</taxon>
        <taxon>Bacteroidota</taxon>
        <taxon>Flavobacteriia</taxon>
        <taxon>Flavobacteriales</taxon>
        <taxon>Flavobacteriaceae</taxon>
        <taxon>Flavobacterium</taxon>
    </lineage>
</organism>
<keyword evidence="2" id="KW-0808">Transferase</keyword>
<dbReference type="OrthoDB" id="9812600at2"/>
<sequence>MKKIVHLLINKLGFRIENKRKINEKEINYLKKFNVKNNFELLFSSRKYILALDNKFENLKIESHKDGFLVSFSNLTFYVESYDEFFILHEVFCEGDYNFSSNSKAVIIDIGANIGISSLYFSTLDYVDKIYAFEPVNDTFDQAKYNLSLNKKRHKVHSFQNFGLGKNDRKETFIFNKLVKGNTGIRGTLSPSYMDNQNVTEIQVQIREASQEFTKIIDENKDKKIIVKMDCEGAEYEIFENIFESGVIHKVDVFMLEWHDKGSERLTEILNTSGFDYFSRTLTPITGIIYAYRKI</sequence>
<dbReference type="SUPFAM" id="SSF53335">
    <property type="entry name" value="S-adenosyl-L-methionine-dependent methyltransferases"/>
    <property type="match status" value="1"/>
</dbReference>
<proteinExistence type="predicted"/>
<dbReference type="InterPro" id="IPR006342">
    <property type="entry name" value="FkbM_mtfrase"/>
</dbReference>